<name>A0A9D1DV43_9FIRM</name>
<comment type="caution">
    <text evidence="1">The sequence shown here is derived from an EMBL/GenBank/DDBJ whole genome shotgun (WGS) entry which is preliminary data.</text>
</comment>
<evidence type="ECO:0000313" key="1">
    <source>
        <dbReference type="EMBL" id="HIR59561.1"/>
    </source>
</evidence>
<organism evidence="1 2">
    <name type="scientific">Candidatus Onthousia excrementipullorum</name>
    <dbReference type="NCBI Taxonomy" id="2840884"/>
    <lineage>
        <taxon>Bacteria</taxon>
        <taxon>Bacillati</taxon>
        <taxon>Bacillota</taxon>
        <taxon>Bacilli</taxon>
        <taxon>Candidatus Onthousia</taxon>
    </lineage>
</organism>
<dbReference type="EMBL" id="DVHC01000060">
    <property type="protein sequence ID" value="HIR59561.1"/>
    <property type="molecule type" value="Genomic_DNA"/>
</dbReference>
<evidence type="ECO:0008006" key="3">
    <source>
        <dbReference type="Google" id="ProtNLM"/>
    </source>
</evidence>
<sequence>MFDNYKNNYDKFCQFNKMVINMPRHQFGSMNILFAKDLAIILDSIVVPSDMKLTIINLYVLVHLYLMEEYPDVSDFIYGLFDLDADPRIYYSENEGKARDFRHLVMIMRMWGMLEPDDVQKNKINYDMCKEFFALGKSEQEGLRAKLISMDIIDNPMFITLDLIKDRIRNNTIFSYKPATSILKYMEEINRPVSQFEISNLLGIIVPEVNSSEQLLDNAILIGKKMPNNLSEHQTWFFKYMNWYDENGNMFRYISSQAPHFKFNSFLLFMEDLNLIKKISDESFVLTDYSKELLKEDIPVEVVELEKYINIAETAYSDKDLADLILYNIKPSLLKYAAQSDDFVTAMNFRSLNNPKYQKGKKTRNRLIAELAKVKANYTCQISNKPTFKDKKGNNYVESHHIIEFNGEDGPDIVENLLVISPFYHSLLHHASSEEITNLYDHIRKNNIVNIDLFKKMYDKYNCIEEKHIKYLFEKKLISNIEFNELMDYITKN</sequence>
<reference evidence="1" key="2">
    <citation type="journal article" date="2021" name="PeerJ">
        <title>Extensive microbial diversity within the chicken gut microbiome revealed by metagenomics and culture.</title>
        <authorList>
            <person name="Gilroy R."/>
            <person name="Ravi A."/>
            <person name="Getino M."/>
            <person name="Pursley I."/>
            <person name="Horton D.L."/>
            <person name="Alikhan N.F."/>
            <person name="Baker D."/>
            <person name="Gharbi K."/>
            <person name="Hall N."/>
            <person name="Watson M."/>
            <person name="Adriaenssens E.M."/>
            <person name="Foster-Nyarko E."/>
            <person name="Jarju S."/>
            <person name="Secka A."/>
            <person name="Antonio M."/>
            <person name="Oren A."/>
            <person name="Chaudhuri R.R."/>
            <person name="La Ragione R."/>
            <person name="Hildebrand F."/>
            <person name="Pallen M.J."/>
        </authorList>
    </citation>
    <scope>NUCLEOTIDE SEQUENCE</scope>
    <source>
        <strain evidence="1">CHK184-20233</strain>
    </source>
</reference>
<reference evidence="1" key="1">
    <citation type="submission" date="2020-10" db="EMBL/GenBank/DDBJ databases">
        <authorList>
            <person name="Gilroy R."/>
        </authorList>
    </citation>
    <scope>NUCLEOTIDE SEQUENCE</scope>
    <source>
        <strain evidence="1">CHK184-20233</strain>
    </source>
</reference>
<dbReference type="Proteomes" id="UP000824232">
    <property type="component" value="Unassembled WGS sequence"/>
</dbReference>
<protein>
    <recommendedName>
        <fullName evidence="3">HNH endonuclease</fullName>
    </recommendedName>
</protein>
<gene>
    <name evidence="1" type="ORF">IAB38_05870</name>
</gene>
<dbReference type="AlphaFoldDB" id="A0A9D1DV43"/>
<accession>A0A9D1DV43</accession>
<evidence type="ECO:0000313" key="2">
    <source>
        <dbReference type="Proteomes" id="UP000824232"/>
    </source>
</evidence>
<proteinExistence type="predicted"/>